<evidence type="ECO:0000256" key="2">
    <source>
        <dbReference type="ARBA" id="ARBA00004236"/>
    </source>
</evidence>
<dbReference type="GO" id="GO:0005524">
    <property type="term" value="F:ATP binding"/>
    <property type="evidence" value="ECO:0007669"/>
    <property type="project" value="UniProtKB-KW"/>
</dbReference>
<dbReference type="EC" id="2.7.13.3" evidence="3"/>
<dbReference type="SUPFAM" id="SSF55781">
    <property type="entry name" value="GAF domain-like"/>
    <property type="match status" value="1"/>
</dbReference>
<keyword evidence="7" id="KW-0902">Two-component regulatory system</keyword>
<evidence type="ECO:0000256" key="6">
    <source>
        <dbReference type="ARBA" id="ARBA00022777"/>
    </source>
</evidence>
<dbReference type="SUPFAM" id="SSF55874">
    <property type="entry name" value="ATPase domain of HSP90 chaperone/DNA topoisomerase II/histidine kinase"/>
    <property type="match status" value="1"/>
</dbReference>
<dbReference type="SUPFAM" id="SSF52172">
    <property type="entry name" value="CheY-like"/>
    <property type="match status" value="1"/>
</dbReference>
<dbReference type="Gene3D" id="3.30.450.40">
    <property type="match status" value="1"/>
</dbReference>
<evidence type="ECO:0000256" key="7">
    <source>
        <dbReference type="ARBA" id="ARBA00023012"/>
    </source>
</evidence>
<dbReference type="PANTHER" id="PTHR43711:SF1">
    <property type="entry name" value="HISTIDINE KINASE 1"/>
    <property type="match status" value="1"/>
</dbReference>
<dbReference type="Gene3D" id="3.40.50.2300">
    <property type="match status" value="1"/>
</dbReference>
<dbReference type="InterPro" id="IPR036890">
    <property type="entry name" value="HATPase_C_sf"/>
</dbReference>
<organism evidence="11 12">
    <name type="scientific">Arthrobacter sedimenti</name>
    <dbReference type="NCBI Taxonomy" id="2694931"/>
    <lineage>
        <taxon>Bacteria</taxon>
        <taxon>Bacillati</taxon>
        <taxon>Actinomycetota</taxon>
        <taxon>Actinomycetes</taxon>
        <taxon>Micrococcales</taxon>
        <taxon>Micrococcaceae</taxon>
        <taxon>Arthrobacter</taxon>
    </lineage>
</organism>
<sequence>MYSTGREGSTVTAVPSDIRLPRTAVVADPDAGRLATNTQALRDAGYSVFEAADAAGLAALLHTTEPSVIVADAALSAALSKVPSTVPVLVLVDLDNPQEIRAANAPGVHDCITKPPAPRELVHRASVLIEQVSRRRASRQEAEGLRGQLREVSAAVRATNDPQEIANHVVTGFGRTFRADHVVLATFEDHRVPVITAAWHRPGLAGLPSDALPGEDEARATADALWAGTETLSAEGNEAEPRTDDKPVAAVAGAASTLAVPIGEGNSSLGIIWIAMMDRPRTWSSAELGLIQHVAGNAAYGLIQSHLISSQQQVVKQLRELDKAKTDFLATVNHELRTPLTSIMAYLDMIQESTEHPVSREVHQMLDIVVRNTERLRTLIEDMLSVSRGGLDNTEMHLAPVRLGHTLDLVAAALRPLATLQNVTIEVDPVPEDPEILADEVQLQQVFTNLVSNAIKFTPKGGRIEVGSESHAAEDGSKWATVRISDTGIGISSDEINHVFTRFYRASNAMNGAIPGTGLGLAISKDIVDRHGGQIEVDSTLGSGTTVTVCLPLGTDRVQAN</sequence>
<dbReference type="InterPro" id="IPR003594">
    <property type="entry name" value="HATPase_dom"/>
</dbReference>
<comment type="caution">
    <text evidence="11">The sequence shown here is derived from an EMBL/GenBank/DDBJ whole genome shotgun (WGS) entry which is preliminary data.</text>
</comment>
<proteinExistence type="predicted"/>
<dbReference type="PROSITE" id="PS50109">
    <property type="entry name" value="HIS_KIN"/>
    <property type="match status" value="1"/>
</dbReference>
<evidence type="ECO:0000313" key="11">
    <source>
        <dbReference type="EMBL" id="MFC4397382.1"/>
    </source>
</evidence>
<dbReference type="PANTHER" id="PTHR43711">
    <property type="entry name" value="TWO-COMPONENT HISTIDINE KINASE"/>
    <property type="match status" value="1"/>
</dbReference>
<gene>
    <name evidence="11" type="ORF">ACFO0G_14870</name>
</gene>
<dbReference type="InterPro" id="IPR005467">
    <property type="entry name" value="His_kinase_dom"/>
</dbReference>
<evidence type="ECO:0000256" key="3">
    <source>
        <dbReference type="ARBA" id="ARBA00012438"/>
    </source>
</evidence>
<dbReference type="InterPro" id="IPR004358">
    <property type="entry name" value="Sig_transdc_His_kin-like_C"/>
</dbReference>
<dbReference type="InterPro" id="IPR036097">
    <property type="entry name" value="HisK_dim/P_sf"/>
</dbReference>
<evidence type="ECO:0000313" key="12">
    <source>
        <dbReference type="Proteomes" id="UP001595778"/>
    </source>
</evidence>
<dbReference type="PRINTS" id="PR00344">
    <property type="entry name" value="BCTRLSENSOR"/>
</dbReference>
<dbReference type="Pfam" id="PF02518">
    <property type="entry name" value="HATPase_c"/>
    <property type="match status" value="1"/>
</dbReference>
<name>A0ABV8WKX5_9MICC</name>
<feature type="domain" description="Histidine kinase" evidence="9">
    <location>
        <begin position="331"/>
        <end position="555"/>
    </location>
</feature>
<dbReference type="Pfam" id="PF00512">
    <property type="entry name" value="HisKA"/>
    <property type="match status" value="1"/>
</dbReference>
<feature type="modified residue" description="4-aspartylphosphate" evidence="8">
    <location>
        <position position="72"/>
    </location>
</feature>
<dbReference type="PROSITE" id="PS50110">
    <property type="entry name" value="RESPONSE_REGULATORY"/>
    <property type="match status" value="1"/>
</dbReference>
<dbReference type="CDD" id="cd16922">
    <property type="entry name" value="HATPase_EvgS-ArcB-TorS-like"/>
    <property type="match status" value="1"/>
</dbReference>
<dbReference type="Proteomes" id="UP001595778">
    <property type="component" value="Unassembled WGS sequence"/>
</dbReference>
<feature type="domain" description="Response regulatory" evidence="10">
    <location>
        <begin position="23"/>
        <end position="129"/>
    </location>
</feature>
<keyword evidence="5" id="KW-0808">Transferase</keyword>
<dbReference type="SMART" id="SM00065">
    <property type="entry name" value="GAF"/>
    <property type="match status" value="1"/>
</dbReference>
<accession>A0ABV8WKX5</accession>
<keyword evidence="4 8" id="KW-0597">Phosphoprotein</keyword>
<dbReference type="InterPro" id="IPR001789">
    <property type="entry name" value="Sig_transdc_resp-reg_receiver"/>
</dbReference>
<dbReference type="Pfam" id="PF01590">
    <property type="entry name" value="GAF"/>
    <property type="match status" value="1"/>
</dbReference>
<dbReference type="InterPro" id="IPR029016">
    <property type="entry name" value="GAF-like_dom_sf"/>
</dbReference>
<comment type="subcellular location">
    <subcellularLocation>
        <location evidence="2">Cell membrane</location>
    </subcellularLocation>
</comment>
<dbReference type="InterPro" id="IPR003661">
    <property type="entry name" value="HisK_dim/P_dom"/>
</dbReference>
<dbReference type="InterPro" id="IPR011006">
    <property type="entry name" value="CheY-like_superfamily"/>
</dbReference>
<keyword evidence="12" id="KW-1185">Reference proteome</keyword>
<keyword evidence="11" id="KW-0547">Nucleotide-binding</keyword>
<evidence type="ECO:0000256" key="4">
    <source>
        <dbReference type="ARBA" id="ARBA00022553"/>
    </source>
</evidence>
<dbReference type="SUPFAM" id="SSF47384">
    <property type="entry name" value="Homodimeric domain of signal transducing histidine kinase"/>
    <property type="match status" value="1"/>
</dbReference>
<dbReference type="SMART" id="SM00388">
    <property type="entry name" value="HisKA"/>
    <property type="match status" value="1"/>
</dbReference>
<dbReference type="Gene3D" id="3.30.565.10">
    <property type="entry name" value="Histidine kinase-like ATPase, C-terminal domain"/>
    <property type="match status" value="1"/>
</dbReference>
<evidence type="ECO:0000259" key="9">
    <source>
        <dbReference type="PROSITE" id="PS50109"/>
    </source>
</evidence>
<keyword evidence="6" id="KW-0418">Kinase</keyword>
<evidence type="ECO:0000256" key="1">
    <source>
        <dbReference type="ARBA" id="ARBA00000085"/>
    </source>
</evidence>
<dbReference type="EMBL" id="JBHSDQ010000006">
    <property type="protein sequence ID" value="MFC4397382.1"/>
    <property type="molecule type" value="Genomic_DNA"/>
</dbReference>
<comment type="catalytic activity">
    <reaction evidence="1">
        <text>ATP + protein L-histidine = ADP + protein N-phospho-L-histidine.</text>
        <dbReference type="EC" id="2.7.13.3"/>
    </reaction>
</comment>
<dbReference type="SMART" id="SM00387">
    <property type="entry name" value="HATPase_c"/>
    <property type="match status" value="1"/>
</dbReference>
<dbReference type="SMART" id="SM00448">
    <property type="entry name" value="REC"/>
    <property type="match status" value="1"/>
</dbReference>
<dbReference type="CDD" id="cd00082">
    <property type="entry name" value="HisKA"/>
    <property type="match status" value="1"/>
</dbReference>
<keyword evidence="11" id="KW-0067">ATP-binding</keyword>
<protein>
    <recommendedName>
        <fullName evidence="3">histidine kinase</fullName>
        <ecNumber evidence="3">2.7.13.3</ecNumber>
    </recommendedName>
</protein>
<dbReference type="Gene3D" id="1.10.287.130">
    <property type="match status" value="1"/>
</dbReference>
<evidence type="ECO:0000256" key="8">
    <source>
        <dbReference type="PROSITE-ProRule" id="PRU00169"/>
    </source>
</evidence>
<evidence type="ECO:0000256" key="5">
    <source>
        <dbReference type="ARBA" id="ARBA00022679"/>
    </source>
</evidence>
<dbReference type="InterPro" id="IPR050736">
    <property type="entry name" value="Sensor_HK_Regulatory"/>
</dbReference>
<dbReference type="RefSeq" id="WP_376978542.1">
    <property type="nucleotide sequence ID" value="NZ_JBHSDQ010000006.1"/>
</dbReference>
<reference evidence="12" key="1">
    <citation type="journal article" date="2019" name="Int. J. Syst. Evol. Microbiol.">
        <title>The Global Catalogue of Microorganisms (GCM) 10K type strain sequencing project: providing services to taxonomists for standard genome sequencing and annotation.</title>
        <authorList>
            <consortium name="The Broad Institute Genomics Platform"/>
            <consortium name="The Broad Institute Genome Sequencing Center for Infectious Disease"/>
            <person name="Wu L."/>
            <person name="Ma J."/>
        </authorList>
    </citation>
    <scope>NUCLEOTIDE SEQUENCE [LARGE SCALE GENOMIC DNA]</scope>
    <source>
        <strain evidence="12">PJ61</strain>
    </source>
</reference>
<evidence type="ECO:0000259" key="10">
    <source>
        <dbReference type="PROSITE" id="PS50110"/>
    </source>
</evidence>
<dbReference type="InterPro" id="IPR003018">
    <property type="entry name" value="GAF"/>
</dbReference>